<evidence type="ECO:0000256" key="5">
    <source>
        <dbReference type="ARBA" id="ARBA00022976"/>
    </source>
</evidence>
<dbReference type="Pfam" id="PF10251">
    <property type="entry name" value="PEN-2"/>
    <property type="match status" value="1"/>
</dbReference>
<dbReference type="KEGG" id="tad:TRIADDRAFT_38513"/>
<dbReference type="CTD" id="6759289"/>
<dbReference type="InterPro" id="IPR019379">
    <property type="entry name" value="Gamma_Secretase_Asp_P_PEN2"/>
</dbReference>
<comment type="similarity">
    <text evidence="2">Belongs to the PEN-2 family.</text>
</comment>
<dbReference type="FunCoup" id="B3SCV2">
    <property type="interactions" value="1279"/>
</dbReference>
<evidence type="ECO:0000256" key="1">
    <source>
        <dbReference type="ARBA" id="ARBA00004141"/>
    </source>
</evidence>
<dbReference type="GO" id="GO:0007219">
    <property type="term" value="P:Notch signaling pathway"/>
    <property type="evidence" value="ECO:0007669"/>
    <property type="project" value="UniProtKB-KW"/>
</dbReference>
<keyword evidence="4 8" id="KW-0812">Transmembrane</keyword>
<dbReference type="PANTHER" id="PTHR16318:SF0">
    <property type="entry name" value="GAMMA-SECRETASE SUBUNIT PEN-2"/>
    <property type="match status" value="1"/>
</dbReference>
<dbReference type="OMA" id="KLYLCKW"/>
<keyword evidence="7 8" id="KW-0472">Membrane</keyword>
<dbReference type="STRING" id="10228.B3SCV2"/>
<dbReference type="GeneID" id="6759289"/>
<evidence type="ECO:0000256" key="8">
    <source>
        <dbReference type="SAM" id="Phobius"/>
    </source>
</evidence>
<name>B3SCV2_TRIAD</name>
<dbReference type="AlphaFoldDB" id="B3SCV2"/>
<dbReference type="InParanoid" id="B3SCV2"/>
<reference evidence="9 10" key="1">
    <citation type="journal article" date="2008" name="Nature">
        <title>The Trichoplax genome and the nature of placozoans.</title>
        <authorList>
            <person name="Srivastava M."/>
            <person name="Begovic E."/>
            <person name="Chapman J."/>
            <person name="Putnam N.H."/>
            <person name="Hellsten U."/>
            <person name="Kawashima T."/>
            <person name="Kuo A."/>
            <person name="Mitros T."/>
            <person name="Salamov A."/>
            <person name="Carpenter M.L."/>
            <person name="Signorovitch A.Y."/>
            <person name="Moreno M.A."/>
            <person name="Kamm K."/>
            <person name="Grimwood J."/>
            <person name="Schmutz J."/>
            <person name="Shapiro H."/>
            <person name="Grigoriev I.V."/>
            <person name="Buss L.W."/>
            <person name="Schierwater B."/>
            <person name="Dellaporta S.L."/>
            <person name="Rokhsar D.S."/>
        </authorList>
    </citation>
    <scope>NUCLEOTIDE SEQUENCE [LARGE SCALE GENOMIC DNA]</scope>
    <source>
        <strain evidence="9 10">Grell-BS-1999</strain>
    </source>
</reference>
<evidence type="ECO:0000256" key="6">
    <source>
        <dbReference type="ARBA" id="ARBA00022989"/>
    </source>
</evidence>
<keyword evidence="6 8" id="KW-1133">Transmembrane helix</keyword>
<keyword evidence="10" id="KW-1185">Reference proteome</keyword>
<dbReference type="OrthoDB" id="524898at2759"/>
<sequence>MNLEKTTDEEKVNVCRLYTNPVGFLFLPFAWVINIVWFYKYAFTTPPFQGQAEIKKYVIRSAIGTIIFLIAFIIWNVEFQRNRQSWGAIGDTLSFVIPKGA</sequence>
<feature type="transmembrane region" description="Helical" evidence="8">
    <location>
        <begin position="59"/>
        <end position="77"/>
    </location>
</feature>
<organism evidence="9 10">
    <name type="scientific">Trichoplax adhaerens</name>
    <name type="common">Trichoplax reptans</name>
    <dbReference type="NCBI Taxonomy" id="10228"/>
    <lineage>
        <taxon>Eukaryota</taxon>
        <taxon>Metazoa</taxon>
        <taxon>Placozoa</taxon>
        <taxon>Uniplacotomia</taxon>
        <taxon>Trichoplacea</taxon>
        <taxon>Trichoplacidae</taxon>
        <taxon>Trichoplax</taxon>
    </lineage>
</organism>
<comment type="subcellular location">
    <subcellularLocation>
        <location evidence="1">Membrane</location>
        <topology evidence="1">Multi-pass membrane protein</topology>
    </subcellularLocation>
</comment>
<gene>
    <name evidence="9" type="ORF">TRIADDRAFT_38513</name>
</gene>
<protein>
    <recommendedName>
        <fullName evidence="3">Gamma-secretase subunit PEN-2</fullName>
    </recommendedName>
</protein>
<feature type="transmembrane region" description="Helical" evidence="8">
    <location>
        <begin position="21"/>
        <end position="39"/>
    </location>
</feature>
<dbReference type="PANTHER" id="PTHR16318">
    <property type="entry name" value="GAMMA-SECRETASE SUBUNIT PEN-2"/>
    <property type="match status" value="1"/>
</dbReference>
<proteinExistence type="inferred from homology"/>
<evidence type="ECO:0000256" key="3">
    <source>
        <dbReference type="ARBA" id="ARBA00018306"/>
    </source>
</evidence>
<dbReference type="PhylomeDB" id="B3SCV2"/>
<evidence type="ECO:0000313" key="9">
    <source>
        <dbReference type="EMBL" id="EDV19451.1"/>
    </source>
</evidence>
<evidence type="ECO:0000256" key="7">
    <source>
        <dbReference type="ARBA" id="ARBA00023136"/>
    </source>
</evidence>
<dbReference type="HOGENOM" id="CLU_124142_2_0_1"/>
<evidence type="ECO:0000256" key="4">
    <source>
        <dbReference type="ARBA" id="ARBA00022692"/>
    </source>
</evidence>
<dbReference type="EMBL" id="DS985273">
    <property type="protein sequence ID" value="EDV19451.1"/>
    <property type="molecule type" value="Genomic_DNA"/>
</dbReference>
<dbReference type="eggNOG" id="KOG3402">
    <property type="taxonomic scope" value="Eukaryota"/>
</dbReference>
<accession>B3SCV2</accession>
<dbReference type="RefSeq" id="XP_002118051.1">
    <property type="nucleotide sequence ID" value="XM_002118015.1"/>
</dbReference>
<dbReference type="GO" id="GO:0070765">
    <property type="term" value="C:gamma-secretase complex"/>
    <property type="evidence" value="ECO:0000318"/>
    <property type="project" value="GO_Central"/>
</dbReference>
<evidence type="ECO:0000256" key="2">
    <source>
        <dbReference type="ARBA" id="ARBA00009607"/>
    </source>
</evidence>
<evidence type="ECO:0000313" key="10">
    <source>
        <dbReference type="Proteomes" id="UP000009022"/>
    </source>
</evidence>
<keyword evidence="5" id="KW-0914">Notch signaling pathway</keyword>
<dbReference type="Proteomes" id="UP000009022">
    <property type="component" value="Unassembled WGS sequence"/>
</dbReference>